<evidence type="ECO:0000313" key="2">
    <source>
        <dbReference type="Proteomes" id="UP001420932"/>
    </source>
</evidence>
<reference evidence="1 2" key="1">
    <citation type="submission" date="2024-01" db="EMBL/GenBank/DDBJ databases">
        <title>Genome assemblies of Stephania.</title>
        <authorList>
            <person name="Yang L."/>
        </authorList>
    </citation>
    <scope>NUCLEOTIDE SEQUENCE [LARGE SCALE GENOMIC DNA]</scope>
    <source>
        <strain evidence="1">YNDBR</strain>
        <tissue evidence="1">Leaf</tissue>
    </source>
</reference>
<gene>
    <name evidence="1" type="ORF">Syun_009653</name>
</gene>
<dbReference type="EMBL" id="JBBNAF010000004">
    <property type="protein sequence ID" value="KAK9151344.1"/>
    <property type="molecule type" value="Genomic_DNA"/>
</dbReference>
<evidence type="ECO:0000313" key="1">
    <source>
        <dbReference type="EMBL" id="KAK9151344.1"/>
    </source>
</evidence>
<name>A0AAP0PQV5_9MAGN</name>
<comment type="caution">
    <text evidence="1">The sequence shown here is derived from an EMBL/GenBank/DDBJ whole genome shotgun (WGS) entry which is preliminary data.</text>
</comment>
<keyword evidence="2" id="KW-1185">Reference proteome</keyword>
<sequence length="71" mass="8426">MRILDLRIYTGVCLVVHTMILENVQNCEKHLYLIKVNFIYFEPELGVEIGIQTFEDMIWSDFGVFGLWQDQ</sequence>
<dbReference type="AlphaFoldDB" id="A0AAP0PQV5"/>
<protein>
    <submittedName>
        <fullName evidence="1">Uncharacterized protein</fullName>
    </submittedName>
</protein>
<accession>A0AAP0PQV5</accession>
<dbReference type="Proteomes" id="UP001420932">
    <property type="component" value="Unassembled WGS sequence"/>
</dbReference>
<organism evidence="1 2">
    <name type="scientific">Stephania yunnanensis</name>
    <dbReference type="NCBI Taxonomy" id="152371"/>
    <lineage>
        <taxon>Eukaryota</taxon>
        <taxon>Viridiplantae</taxon>
        <taxon>Streptophyta</taxon>
        <taxon>Embryophyta</taxon>
        <taxon>Tracheophyta</taxon>
        <taxon>Spermatophyta</taxon>
        <taxon>Magnoliopsida</taxon>
        <taxon>Ranunculales</taxon>
        <taxon>Menispermaceae</taxon>
        <taxon>Menispermoideae</taxon>
        <taxon>Cissampelideae</taxon>
        <taxon>Stephania</taxon>
    </lineage>
</organism>
<proteinExistence type="predicted"/>